<proteinExistence type="inferred from homology"/>
<feature type="binding site" evidence="5">
    <location>
        <position position="113"/>
    </location>
    <ligand>
        <name>S-adenosyl-L-methionine</name>
        <dbReference type="ChEBI" id="CHEBI:59789"/>
    </ligand>
</feature>
<dbReference type="PANTHER" id="PTHR43464">
    <property type="entry name" value="METHYLTRANSFERASE"/>
    <property type="match status" value="1"/>
</dbReference>
<feature type="binding site" evidence="5">
    <location>
        <position position="92"/>
    </location>
    <ligand>
        <name>S-adenosyl-L-methionine</name>
        <dbReference type="ChEBI" id="CHEBI:59789"/>
    </ligand>
</feature>
<evidence type="ECO:0000256" key="4">
    <source>
        <dbReference type="ARBA" id="ARBA00022691"/>
    </source>
</evidence>
<dbReference type="GO" id="GO:0031314">
    <property type="term" value="C:extrinsic component of mitochondrial inner membrane"/>
    <property type="evidence" value="ECO:0007669"/>
    <property type="project" value="UniProtKB-UniRule"/>
</dbReference>
<organism evidence="6 7">
    <name type="scientific">Coemansia brasiliensis</name>
    <dbReference type="NCBI Taxonomy" id="2650707"/>
    <lineage>
        <taxon>Eukaryota</taxon>
        <taxon>Fungi</taxon>
        <taxon>Fungi incertae sedis</taxon>
        <taxon>Zoopagomycota</taxon>
        <taxon>Kickxellomycotina</taxon>
        <taxon>Kickxellomycetes</taxon>
        <taxon>Kickxellales</taxon>
        <taxon>Kickxellaceae</taxon>
        <taxon>Coemansia</taxon>
    </lineage>
</organism>
<comment type="function">
    <text evidence="5">O-methyltransferase required for two non-consecutive steps during ubiquinone biosynthesis. Catalyzes the 2 O-methylation of 3,4-dihydroxy-5-(all-trans-polyprenyl)benzoic acid into 4-hydroxy-3-methoxy-5-(all-trans-polyprenyl)benzoic acid. Also catalyzes the last step of ubiquinone biosynthesis by mediating methylation of 3-demethylubiquinone into ubiquinone. Also able to mediate the methylation of 3-demethylubiquinol into ubiquinol.</text>
</comment>
<reference evidence="6" key="1">
    <citation type="submission" date="2022-07" db="EMBL/GenBank/DDBJ databases">
        <title>Phylogenomic reconstructions and comparative analyses of Kickxellomycotina fungi.</title>
        <authorList>
            <person name="Reynolds N.K."/>
            <person name="Stajich J.E."/>
            <person name="Barry K."/>
            <person name="Grigoriev I.V."/>
            <person name="Crous P."/>
            <person name="Smith M.E."/>
        </authorList>
    </citation>
    <scope>NUCLEOTIDE SEQUENCE</scope>
    <source>
        <strain evidence="6">NRRL 1566</strain>
    </source>
</reference>
<comment type="catalytic activity">
    <reaction evidence="5">
        <text>a 3-demethylubiquinone + S-adenosyl-L-methionine = a ubiquinone + S-adenosyl-L-homocysteine</text>
        <dbReference type="Rhea" id="RHEA:81215"/>
        <dbReference type="Rhea" id="RHEA-COMP:9565"/>
        <dbReference type="Rhea" id="RHEA-COMP:19654"/>
        <dbReference type="ChEBI" id="CHEBI:16389"/>
        <dbReference type="ChEBI" id="CHEBI:57856"/>
        <dbReference type="ChEBI" id="CHEBI:59789"/>
        <dbReference type="ChEBI" id="CHEBI:231825"/>
    </reaction>
</comment>
<keyword evidence="5" id="KW-0999">Mitochondrion inner membrane</keyword>
<dbReference type="InterPro" id="IPR029063">
    <property type="entry name" value="SAM-dependent_MTases_sf"/>
</dbReference>
<dbReference type="SUPFAM" id="SSF53335">
    <property type="entry name" value="S-adenosyl-L-methionine-dependent methyltransferases"/>
    <property type="match status" value="1"/>
</dbReference>
<keyword evidence="4 5" id="KW-0949">S-adenosyl-L-methionine</keyword>
<comment type="subcellular location">
    <subcellularLocation>
        <location evidence="5">Mitochondrion inner membrane</location>
        <topology evidence="5">Peripheral membrane protein</topology>
        <orientation evidence="5">Matrix side</orientation>
    </subcellularLocation>
</comment>
<dbReference type="OrthoDB" id="3265906at2759"/>
<comment type="subunit">
    <text evidence="5">Component of a multi-subunit COQ enzyme complex, composed of at least COQ3, COQ4, COQ5, COQ6, COQ7 and COQ9.</text>
</comment>
<comment type="cofactor">
    <cofactor evidence="5">
        <name>Mg(2+)</name>
        <dbReference type="ChEBI" id="CHEBI:18420"/>
    </cofactor>
</comment>
<feature type="binding site" evidence="5">
    <location>
        <position position="167"/>
    </location>
    <ligand>
        <name>Mg(2+)</name>
        <dbReference type="ChEBI" id="CHEBI:18420"/>
    </ligand>
</feature>
<dbReference type="GO" id="GO:0010420">
    <property type="term" value="F:polyprenyldihydroxybenzoate methyltransferase activity"/>
    <property type="evidence" value="ECO:0007669"/>
    <property type="project" value="UniProtKB-UniRule"/>
</dbReference>
<comment type="catalytic activity">
    <reaction evidence="5">
        <text>a 3-demethylubiquinol + S-adenosyl-L-methionine = a ubiquinol + S-adenosyl-L-homocysteine + H(+)</text>
        <dbReference type="Rhea" id="RHEA:44380"/>
        <dbReference type="Rhea" id="RHEA-COMP:9566"/>
        <dbReference type="Rhea" id="RHEA-COMP:10914"/>
        <dbReference type="ChEBI" id="CHEBI:15378"/>
        <dbReference type="ChEBI" id="CHEBI:17976"/>
        <dbReference type="ChEBI" id="CHEBI:57856"/>
        <dbReference type="ChEBI" id="CHEBI:59789"/>
        <dbReference type="ChEBI" id="CHEBI:84422"/>
        <dbReference type="EC" id="2.1.1.64"/>
    </reaction>
</comment>
<comment type="catalytic activity">
    <reaction evidence="5">
        <text>a 3,4-dihydroxy-5-(all-trans-polyprenyl)benzoate + S-adenosyl-L-methionine = a 4-hydroxy-3-methoxy-5-(all-trans-polyprenyl)benzoate + S-adenosyl-L-homocysteine + H(+)</text>
        <dbReference type="Rhea" id="RHEA:44452"/>
        <dbReference type="Rhea" id="RHEA-COMP:10930"/>
        <dbReference type="Rhea" id="RHEA-COMP:10931"/>
        <dbReference type="ChEBI" id="CHEBI:15378"/>
        <dbReference type="ChEBI" id="CHEBI:57856"/>
        <dbReference type="ChEBI" id="CHEBI:59789"/>
        <dbReference type="ChEBI" id="CHEBI:64694"/>
        <dbReference type="ChEBI" id="CHEBI:84443"/>
        <dbReference type="EC" id="2.1.1.114"/>
    </reaction>
</comment>
<dbReference type="EMBL" id="JANBUW010000078">
    <property type="protein sequence ID" value="KAJ2849441.1"/>
    <property type="molecule type" value="Genomic_DNA"/>
</dbReference>
<gene>
    <name evidence="5 6" type="primary">COQ3</name>
    <name evidence="6" type="ORF">IWW36_002632</name>
</gene>
<keyword evidence="5" id="KW-0496">Mitochondrion</keyword>
<protein>
    <recommendedName>
        <fullName evidence="5">Ubiquinone biosynthesis O-methyltransferase, mitochondrial</fullName>
    </recommendedName>
    <alternativeName>
        <fullName evidence="5">3-demethylubiquinol 3-O-methyltransferase</fullName>
        <ecNumber evidence="5">2.1.1.64</ecNumber>
    </alternativeName>
    <alternativeName>
        <fullName evidence="5">3-demethylubiquinone 3-O-methyltransferase</fullName>
        <ecNumber evidence="5">2.1.1.-</ecNumber>
    </alternativeName>
    <alternativeName>
        <fullName evidence="5">Polyprenyldihydroxybenzoate methyltransferase</fullName>
        <ecNumber evidence="5">2.1.1.114</ecNumber>
    </alternativeName>
</protein>
<accession>A0A9W8LXY8</accession>
<keyword evidence="2 5" id="KW-0808">Transferase</keyword>
<dbReference type="Gene3D" id="3.40.50.150">
    <property type="entry name" value="Vaccinia Virus protein VP39"/>
    <property type="match status" value="1"/>
</dbReference>
<dbReference type="HAMAP" id="MF_00472">
    <property type="entry name" value="UbiG"/>
    <property type="match status" value="1"/>
</dbReference>
<feature type="binding site" evidence="5">
    <location>
        <position position="162"/>
    </location>
    <ligand>
        <name>S-adenosyl-L-methionine</name>
        <dbReference type="ChEBI" id="CHEBI:59789"/>
    </ligand>
</feature>
<dbReference type="PANTHER" id="PTHR43464:SF19">
    <property type="entry name" value="UBIQUINONE BIOSYNTHESIS O-METHYLTRANSFERASE, MITOCHONDRIAL"/>
    <property type="match status" value="1"/>
</dbReference>
<dbReference type="EC" id="2.1.1.114" evidence="5"/>
<evidence type="ECO:0000313" key="6">
    <source>
        <dbReference type="EMBL" id="KAJ2849441.1"/>
    </source>
</evidence>
<dbReference type="GO" id="GO:0046872">
    <property type="term" value="F:metal ion binding"/>
    <property type="evidence" value="ECO:0007669"/>
    <property type="project" value="UniProtKB-KW"/>
</dbReference>
<dbReference type="GO" id="GO:0032259">
    <property type="term" value="P:methylation"/>
    <property type="evidence" value="ECO:0007669"/>
    <property type="project" value="UniProtKB-KW"/>
</dbReference>
<dbReference type="Proteomes" id="UP001139887">
    <property type="component" value="Unassembled WGS sequence"/>
</dbReference>
<keyword evidence="5" id="KW-0460">Magnesium</keyword>
<dbReference type="NCBIfam" id="TIGR01983">
    <property type="entry name" value="UbiG"/>
    <property type="match status" value="1"/>
</dbReference>
<keyword evidence="5" id="KW-0472">Membrane</keyword>
<dbReference type="EC" id="2.1.1.-" evidence="5"/>
<dbReference type="InterPro" id="IPR010233">
    <property type="entry name" value="UbiG_MeTrfase"/>
</dbReference>
<evidence type="ECO:0000256" key="3">
    <source>
        <dbReference type="ARBA" id="ARBA00022688"/>
    </source>
</evidence>
<evidence type="ECO:0000256" key="2">
    <source>
        <dbReference type="ARBA" id="ARBA00022679"/>
    </source>
</evidence>
<evidence type="ECO:0000313" key="7">
    <source>
        <dbReference type="Proteomes" id="UP001139887"/>
    </source>
</evidence>
<keyword evidence="3 5" id="KW-0831">Ubiquinone biosynthesis</keyword>
<evidence type="ECO:0000256" key="5">
    <source>
        <dbReference type="HAMAP-Rule" id="MF_03190"/>
    </source>
</evidence>
<dbReference type="AlphaFoldDB" id="A0A9W8LXY8"/>
<dbReference type="EC" id="2.1.1.64" evidence="5"/>
<keyword evidence="5" id="KW-0479">Metal-binding</keyword>
<dbReference type="GO" id="GO:0061542">
    <property type="term" value="F:3-demethylubiquinol 3-O-methyltransferase activity"/>
    <property type="evidence" value="ECO:0007669"/>
    <property type="project" value="UniProtKB-UniRule"/>
</dbReference>
<feature type="binding site" evidence="5">
    <location>
        <position position="166"/>
    </location>
    <ligand>
        <name>Mg(2+)</name>
        <dbReference type="ChEBI" id="CHEBI:18420"/>
    </ligand>
</feature>
<dbReference type="CDD" id="cd02440">
    <property type="entry name" value="AdoMet_MTases"/>
    <property type="match status" value="1"/>
</dbReference>
<keyword evidence="7" id="KW-1185">Reference proteome</keyword>
<name>A0A9W8LXY8_9FUNG</name>
<keyword evidence="1 5" id="KW-0489">Methyltransferase</keyword>
<comment type="caution">
    <text evidence="6">The sequence shown here is derived from an EMBL/GenBank/DDBJ whole genome shotgun (WGS) entry which is preliminary data.</text>
</comment>
<comment type="similarity">
    <text evidence="5">Belongs to the class I-like SAM-binding methyltransferase superfamily. UbiG/COQ3 family.</text>
</comment>
<dbReference type="Pfam" id="PF13489">
    <property type="entry name" value="Methyltransf_23"/>
    <property type="match status" value="1"/>
</dbReference>
<evidence type="ECO:0000256" key="1">
    <source>
        <dbReference type="ARBA" id="ARBA00022603"/>
    </source>
</evidence>
<comment type="pathway">
    <text evidence="5">Cofactor biosynthesis; ubiquinone biosynthesis.</text>
</comment>
<feature type="binding site" evidence="5">
    <location>
        <position position="163"/>
    </location>
    <ligand>
        <name>Mg(2+)</name>
        <dbReference type="ChEBI" id="CHEBI:18420"/>
    </ligand>
</feature>
<sequence length="286" mass="32129">MFRRAVWRLQPVWNSRYHSTQTQNTQPLSSISPHELEKFTRISAEWWDPNGSFKYLHTMNRPRVQFIRQTLLDMHKSPKGSVLANLRGIDVGCGGGLATESLARLGISMVGIDAAKENIMMARMHQQQDPMLASKIEYRNETAESRLGDTQQKNEFDVVVSLEVIEHVRDPFLFVKSLVDLAKPGGMVVLSTMNKSAVSWIVDIVVPEYIMQSVALGTHDYSKFIPPEELMQMLQACGAQTLDIQGLILNPLSNQCFLVSQDCCGPLLPNIGVQANYILAARKKKD</sequence>
<feature type="binding site" evidence="5">
    <location>
        <position position="63"/>
    </location>
    <ligand>
        <name>S-adenosyl-L-methionine</name>
        <dbReference type="ChEBI" id="CHEBI:59789"/>
    </ligand>
</feature>